<evidence type="ECO:0000256" key="2">
    <source>
        <dbReference type="ARBA" id="ARBA00022801"/>
    </source>
</evidence>
<dbReference type="GO" id="GO:0046872">
    <property type="term" value="F:metal ion binding"/>
    <property type="evidence" value="ECO:0007669"/>
    <property type="project" value="UniProtKB-KW"/>
</dbReference>
<dbReference type="Gene3D" id="3.30.540.30">
    <property type="match status" value="3"/>
</dbReference>
<keyword evidence="4" id="KW-1185">Reference proteome</keyword>
<accession>A0A8H4KA64</accession>
<name>A0A8H4KA64_9HYPO</name>
<dbReference type="GO" id="GO:0008239">
    <property type="term" value="F:dipeptidyl-peptidase activity"/>
    <property type="evidence" value="ECO:0007669"/>
    <property type="project" value="TreeGrafter"/>
</dbReference>
<dbReference type="OrthoDB" id="4694525at2759"/>
<dbReference type="InterPro" id="IPR039461">
    <property type="entry name" value="Peptidase_M49"/>
</dbReference>
<dbReference type="Pfam" id="PF03571">
    <property type="entry name" value="Peptidase_M49"/>
    <property type="match status" value="1"/>
</dbReference>
<dbReference type="EMBL" id="JAADJG010000501">
    <property type="protein sequence ID" value="KAF4445733.1"/>
    <property type="molecule type" value="Genomic_DNA"/>
</dbReference>
<dbReference type="GO" id="GO:0005737">
    <property type="term" value="C:cytoplasm"/>
    <property type="evidence" value="ECO:0007669"/>
    <property type="project" value="TreeGrafter"/>
</dbReference>
<evidence type="ECO:0000256" key="1">
    <source>
        <dbReference type="ARBA" id="ARBA00022723"/>
    </source>
</evidence>
<reference evidence="3" key="1">
    <citation type="submission" date="2020-01" db="EMBL/GenBank/DDBJ databases">
        <title>Identification and distribution of gene clusters putatively required for synthesis of sphingolipid metabolism inhibitors in phylogenetically diverse species of the filamentous fungus Fusarium.</title>
        <authorList>
            <person name="Kim H.-S."/>
            <person name="Busman M."/>
            <person name="Brown D.W."/>
            <person name="Divon H."/>
            <person name="Uhlig S."/>
            <person name="Proctor R.H."/>
        </authorList>
    </citation>
    <scope>NUCLEOTIDE SEQUENCE</scope>
    <source>
        <strain evidence="3">NRRL 53441</strain>
    </source>
</reference>
<organism evidence="3 4">
    <name type="scientific">Fusarium austroafricanum</name>
    <dbReference type="NCBI Taxonomy" id="2364996"/>
    <lineage>
        <taxon>Eukaryota</taxon>
        <taxon>Fungi</taxon>
        <taxon>Dikarya</taxon>
        <taxon>Ascomycota</taxon>
        <taxon>Pezizomycotina</taxon>
        <taxon>Sordariomycetes</taxon>
        <taxon>Hypocreomycetidae</taxon>
        <taxon>Hypocreales</taxon>
        <taxon>Nectriaceae</taxon>
        <taxon>Fusarium</taxon>
        <taxon>Fusarium concolor species complex</taxon>
    </lineage>
</organism>
<dbReference type="InterPro" id="IPR027417">
    <property type="entry name" value="P-loop_NTPase"/>
</dbReference>
<keyword evidence="1" id="KW-0479">Metal-binding</keyword>
<dbReference type="GO" id="GO:0043531">
    <property type="term" value="F:ADP binding"/>
    <property type="evidence" value="ECO:0007669"/>
    <property type="project" value="InterPro"/>
</dbReference>
<comment type="caution">
    <text evidence="3">The sequence shown here is derived from an EMBL/GenBank/DDBJ whole genome shotgun (WGS) entry which is preliminary data.</text>
</comment>
<evidence type="ECO:0000313" key="3">
    <source>
        <dbReference type="EMBL" id="KAF4445733.1"/>
    </source>
</evidence>
<dbReference type="SUPFAM" id="SSF52540">
    <property type="entry name" value="P-loop containing nucleoside triphosphate hydrolases"/>
    <property type="match status" value="1"/>
</dbReference>
<gene>
    <name evidence="3" type="ORF">F53441_10552</name>
</gene>
<dbReference type="Proteomes" id="UP000605986">
    <property type="component" value="Unassembled WGS sequence"/>
</dbReference>
<protein>
    <submittedName>
        <fullName evidence="3">Dipeptidyl peptidase III</fullName>
    </submittedName>
</protein>
<sequence length="798" mass="89810">MAVDQVQVFKLDIESQFGRLTDREKRYAHHMARKFSSAWLGTRIILRQVSPESLPIFDFILELYRTCSGNWRSFIGPNVSSEDLQRLLTYAATFLSNVGNYYMVSKVLERNSFFPENTRLRKASDNTGFEVLLASVEGGEVAQFPLPNGKGSVRLVRGDHSSELQQVCAELTEASKYTANNFQRQFLGAYIESFQSGSLDTYRNSQRIWVRDKAPRVENIYGFVEPYRDPHGIRAEFEALVAIADDKETGLLAKLVENSATFIRRLPWTTTENDGKGPFEKTLFEPPDFSSIHTLAYCSSIIFPGINLPNYNDIRQEDGFKNVIIANRMVAESQAEQYPFIDASEAEQFKKHKYPAYYWWVVLHELLGHGTGKMMVEAIDGKFNFDIKNPPINPITGKPITCWYKPGQTWTGEFGDLATTVDECRAELVGAYLMDDPELLEMFGFTEISDIRAEDLTYNLYQQLGVDGLRGLSNFNVHSGKWGQAHSRAHFAILKCLLLDGGGVITVAHNKPKKCLKVQVDRSKIRTHGKPALGKMLLHLHMFRCTADAEGCRTYYEELSRVDEEYVGWRETVLANKPPPLIFVHANTFLDGDIVTLKEYEPTIEGVIQSWAERKVSVTSSSLAHGTDPDNAIAIGQSFQSTHLIIFDNADDLTALKTAWPGSTRGSVLLTTRDFTVATSLATKHVLVDTLGDEDGSNMLLKALDLEHTSPDDEQHAFAISKTFGGLPLALTQVGGFIKQRKMSLKEFLPLYERYSVKIDARKAPGSDYEYTLSTVWNVSFKKVDRNVRPPSELAVIL</sequence>
<keyword evidence="2" id="KW-0378">Hydrolase</keyword>
<evidence type="ECO:0000313" key="4">
    <source>
        <dbReference type="Proteomes" id="UP000605986"/>
    </source>
</evidence>
<dbReference type="AlphaFoldDB" id="A0A8H4KA64"/>
<proteinExistence type="predicted"/>
<dbReference type="PANTHER" id="PTHR23422:SF11">
    <property type="entry name" value="DIPEPTIDYL PEPTIDASE 3"/>
    <property type="match status" value="1"/>
</dbReference>
<dbReference type="PANTHER" id="PTHR23422">
    <property type="entry name" value="DIPEPTIDYL PEPTIDASE III-RELATED"/>
    <property type="match status" value="1"/>
</dbReference>